<dbReference type="EMBL" id="AP022588">
    <property type="protein sequence ID" value="BBY30208.1"/>
    <property type="molecule type" value="Genomic_DNA"/>
</dbReference>
<reference evidence="2 3" key="1">
    <citation type="journal article" date="2019" name="Emerg. Microbes Infect.">
        <title>Comprehensive subspecies identification of 175 nontuberculous mycobacteria species based on 7547 genomic profiles.</title>
        <authorList>
            <person name="Matsumoto Y."/>
            <person name="Kinjo T."/>
            <person name="Motooka D."/>
            <person name="Nabeya D."/>
            <person name="Jung N."/>
            <person name="Uechi K."/>
            <person name="Horii T."/>
            <person name="Iida T."/>
            <person name="Fujita J."/>
            <person name="Nakamura S."/>
        </authorList>
    </citation>
    <scope>NUCLEOTIDE SEQUENCE [LARGE SCALE GENOMIC DNA]</scope>
    <source>
        <strain evidence="2 3">JCM 17899</strain>
    </source>
</reference>
<organism evidence="2 3">
    <name type="scientific">Mycolicibacterium sediminis</name>
    <dbReference type="NCBI Taxonomy" id="1286180"/>
    <lineage>
        <taxon>Bacteria</taxon>
        <taxon>Bacillati</taxon>
        <taxon>Actinomycetota</taxon>
        <taxon>Actinomycetes</taxon>
        <taxon>Mycobacteriales</taxon>
        <taxon>Mycobacteriaceae</taxon>
        <taxon>Mycolicibacterium</taxon>
    </lineage>
</organism>
<evidence type="ECO:0000256" key="1">
    <source>
        <dbReference type="SAM" id="MobiDB-lite"/>
    </source>
</evidence>
<dbReference type="Proteomes" id="UP000467193">
    <property type="component" value="Chromosome"/>
</dbReference>
<keyword evidence="3" id="KW-1185">Reference proteome</keyword>
<sequence length="64" mass="7050">MSSMEPSQEADPADVAEQARETAERPDGGVTAVDEPALESDPADYVEQHQSIVGDEDDDDRRRY</sequence>
<name>A0A7I7QV21_9MYCO</name>
<evidence type="ECO:0000313" key="3">
    <source>
        <dbReference type="Proteomes" id="UP000467193"/>
    </source>
</evidence>
<dbReference type="AlphaFoldDB" id="A0A7I7QV21"/>
<gene>
    <name evidence="2" type="ORF">MSEDJ_43040</name>
</gene>
<feature type="region of interest" description="Disordered" evidence="1">
    <location>
        <begin position="1"/>
        <end position="64"/>
    </location>
</feature>
<dbReference type="KEGG" id="msei:MSEDJ_43040"/>
<feature type="compositionally biased region" description="Basic and acidic residues" evidence="1">
    <location>
        <begin position="17"/>
        <end position="27"/>
    </location>
</feature>
<evidence type="ECO:0000313" key="2">
    <source>
        <dbReference type="EMBL" id="BBY30208.1"/>
    </source>
</evidence>
<protein>
    <submittedName>
        <fullName evidence="2">Uncharacterized protein</fullName>
    </submittedName>
</protein>
<proteinExistence type="predicted"/>
<feature type="compositionally biased region" description="Acidic residues" evidence="1">
    <location>
        <begin position="54"/>
        <end position="64"/>
    </location>
</feature>
<accession>A0A7I7QV21</accession>